<dbReference type="Gene3D" id="3.40.50.1000">
    <property type="entry name" value="HAD superfamily/HAD-like"/>
    <property type="match status" value="1"/>
</dbReference>
<gene>
    <name evidence="6" type="ORF">CDFL9H15_01</name>
</gene>
<dbReference type="InterPro" id="IPR006379">
    <property type="entry name" value="HAD-SF_hydro_IIB"/>
</dbReference>
<evidence type="ECO:0000256" key="3">
    <source>
        <dbReference type="ARBA" id="ARBA00022801"/>
    </source>
</evidence>
<dbReference type="PANTHER" id="PTHR47267">
    <property type="match status" value="1"/>
</dbReference>
<reference evidence="6" key="1">
    <citation type="submission" date="2009-05" db="EMBL/GenBank/DDBJ databases">
        <title>The evolution of amastin surface glycoproteins in trypanosomatid parasites.</title>
        <authorList>
            <person name="Jackson A.P."/>
        </authorList>
    </citation>
    <scope>NUCLEOTIDE SEQUENCE</scope>
    <source>
        <strain evidence="6">ATCC 30255</strain>
    </source>
</reference>
<sequence>MPQKIKAVFSDLDGTLYNAQHTVSQRTFKAVKALQDKGIPFIMATGRPFPDVFANLETTGLKPDFIITSNGSRVHDAMHDHVFGCDVNPESVERFFQLSMHLTDDGVVDASAPARSIQLNLNYEDRWLTNQCTDEVRAMYHPSLNYEQVDPTTFSAATLSGTHSMYAWGKHEDLLCVKKYIERELPDVTCAFPLPHILDCFPAGNHKAVAVQKVCDELGIDMKETIAFGDGMNDVQMLHGVGQGYVMDNAAPMVKEAMEGLPVIGTNNDDAVAVKLEELLAKGAF</sequence>
<dbReference type="NCBIfam" id="TIGR01484">
    <property type="entry name" value="HAD-SF-IIB"/>
    <property type="match status" value="1"/>
</dbReference>
<dbReference type="PROSITE" id="PS01228">
    <property type="entry name" value="COF_1"/>
    <property type="match status" value="1"/>
</dbReference>
<dbReference type="PROSITE" id="PS01229">
    <property type="entry name" value="COF_2"/>
    <property type="match status" value="1"/>
</dbReference>
<dbReference type="Gene3D" id="3.30.1240.10">
    <property type="match status" value="1"/>
</dbReference>
<dbReference type="GO" id="GO:0016787">
    <property type="term" value="F:hydrolase activity"/>
    <property type="evidence" value="ECO:0007669"/>
    <property type="project" value="UniProtKB-KW"/>
</dbReference>
<dbReference type="SFLD" id="SFLDS00003">
    <property type="entry name" value="Haloacid_Dehalogenase"/>
    <property type="match status" value="1"/>
</dbReference>
<dbReference type="SFLD" id="SFLDG01140">
    <property type="entry name" value="C2.B:_Phosphomannomutase_and_P"/>
    <property type="match status" value="1"/>
</dbReference>
<dbReference type="GO" id="GO:0046872">
    <property type="term" value="F:metal ion binding"/>
    <property type="evidence" value="ECO:0007669"/>
    <property type="project" value="UniProtKB-KW"/>
</dbReference>
<dbReference type="PANTHER" id="PTHR47267:SF5">
    <property type="entry name" value="DEHALOGENASE-LIKE HYDROLASE, PUTATIVE-RELATED"/>
    <property type="match status" value="1"/>
</dbReference>
<accession>C6K3S7</accession>
<keyword evidence="4" id="KW-0460">Magnesium</keyword>
<keyword evidence="3 6" id="KW-0378">Hydrolase</keyword>
<protein>
    <submittedName>
        <fullName evidence="6">Haloacid dehalogenase-like hydrolase-like protein</fullName>
    </submittedName>
</protein>
<proteinExistence type="inferred from homology"/>
<dbReference type="Pfam" id="PF08282">
    <property type="entry name" value="Hydrolase_3"/>
    <property type="match status" value="1"/>
</dbReference>
<keyword evidence="2" id="KW-0479">Metal-binding</keyword>
<evidence type="ECO:0000256" key="1">
    <source>
        <dbReference type="ARBA" id="ARBA00001946"/>
    </source>
</evidence>
<comment type="similarity">
    <text evidence="5">Belongs to the HAD-like hydrolase superfamily. Cof family.</text>
</comment>
<comment type="cofactor">
    <cofactor evidence="1">
        <name>Mg(2+)</name>
        <dbReference type="ChEBI" id="CHEBI:18420"/>
    </cofactor>
</comment>
<dbReference type="EMBL" id="GQ153667">
    <property type="protein sequence ID" value="ACS87866.1"/>
    <property type="molecule type" value="Genomic_DNA"/>
</dbReference>
<evidence type="ECO:0000256" key="5">
    <source>
        <dbReference type="ARBA" id="ARBA00034778"/>
    </source>
</evidence>
<dbReference type="SUPFAM" id="SSF56784">
    <property type="entry name" value="HAD-like"/>
    <property type="match status" value="1"/>
</dbReference>
<evidence type="ECO:0000313" key="6">
    <source>
        <dbReference type="EMBL" id="ACS87866.1"/>
    </source>
</evidence>
<evidence type="ECO:0000256" key="2">
    <source>
        <dbReference type="ARBA" id="ARBA00022723"/>
    </source>
</evidence>
<dbReference type="InterPro" id="IPR036412">
    <property type="entry name" value="HAD-like_sf"/>
</dbReference>
<dbReference type="InterPro" id="IPR023214">
    <property type="entry name" value="HAD_sf"/>
</dbReference>
<dbReference type="AlphaFoldDB" id="C6K3S7"/>
<evidence type="ECO:0000256" key="4">
    <source>
        <dbReference type="ARBA" id="ARBA00022842"/>
    </source>
</evidence>
<organism evidence="6">
    <name type="scientific">Angomonas deanei</name>
    <dbReference type="NCBI Taxonomy" id="59799"/>
    <lineage>
        <taxon>Eukaryota</taxon>
        <taxon>Discoba</taxon>
        <taxon>Euglenozoa</taxon>
        <taxon>Kinetoplastea</taxon>
        <taxon>Metakinetoplastina</taxon>
        <taxon>Trypanosomatida</taxon>
        <taxon>Trypanosomatidae</taxon>
        <taxon>Strigomonadinae</taxon>
        <taxon>Angomonas</taxon>
    </lineage>
</organism>
<name>C6K3S7_9TRYP</name>